<comment type="caution">
    <text evidence="2">The sequence shown here is derived from an EMBL/GenBank/DDBJ whole genome shotgun (WGS) entry which is preliminary data.</text>
</comment>
<dbReference type="SUPFAM" id="SSF55729">
    <property type="entry name" value="Acyl-CoA N-acyltransferases (Nat)"/>
    <property type="match status" value="1"/>
</dbReference>
<accession>A0ABR0DXS0</accession>
<gene>
    <name evidence="2" type="ORF">PRZ48_015151</name>
</gene>
<name>A0ABR0DXS0_ZASCE</name>
<dbReference type="Gene3D" id="3.40.630.30">
    <property type="match status" value="1"/>
</dbReference>
<dbReference type="InterPro" id="IPR016181">
    <property type="entry name" value="Acyl_CoA_acyltransferase"/>
</dbReference>
<evidence type="ECO:0000259" key="1">
    <source>
        <dbReference type="PROSITE" id="PS51186"/>
    </source>
</evidence>
<feature type="domain" description="N-acetyltransferase" evidence="1">
    <location>
        <begin position="13"/>
        <end position="182"/>
    </location>
</feature>
<keyword evidence="3" id="KW-1185">Reference proteome</keyword>
<dbReference type="PANTHER" id="PTHR43415">
    <property type="entry name" value="SPERMIDINE N(1)-ACETYLTRANSFERASE"/>
    <property type="match status" value="1"/>
</dbReference>
<dbReference type="InterPro" id="IPR000182">
    <property type="entry name" value="GNAT_dom"/>
</dbReference>
<proteinExistence type="predicted"/>
<dbReference type="CDD" id="cd04301">
    <property type="entry name" value="NAT_SF"/>
    <property type="match status" value="1"/>
</dbReference>
<dbReference type="Proteomes" id="UP001305779">
    <property type="component" value="Unassembled WGS sequence"/>
</dbReference>
<dbReference type="PROSITE" id="PS51186">
    <property type="entry name" value="GNAT"/>
    <property type="match status" value="1"/>
</dbReference>
<evidence type="ECO:0000313" key="3">
    <source>
        <dbReference type="Proteomes" id="UP001305779"/>
    </source>
</evidence>
<dbReference type="EMBL" id="JAXOVC010000015">
    <property type="protein sequence ID" value="KAK4493965.1"/>
    <property type="molecule type" value="Genomic_DNA"/>
</dbReference>
<protein>
    <recommendedName>
        <fullName evidence="1">N-acetyltransferase domain-containing protein</fullName>
    </recommendedName>
</protein>
<dbReference type="PANTHER" id="PTHR43415:SF3">
    <property type="entry name" value="GNAT-FAMILY ACETYLTRANSFERASE"/>
    <property type="match status" value="1"/>
</dbReference>
<organism evidence="2 3">
    <name type="scientific">Zasmidium cellare</name>
    <name type="common">Wine cellar mold</name>
    <name type="synonym">Racodium cellare</name>
    <dbReference type="NCBI Taxonomy" id="395010"/>
    <lineage>
        <taxon>Eukaryota</taxon>
        <taxon>Fungi</taxon>
        <taxon>Dikarya</taxon>
        <taxon>Ascomycota</taxon>
        <taxon>Pezizomycotina</taxon>
        <taxon>Dothideomycetes</taxon>
        <taxon>Dothideomycetidae</taxon>
        <taxon>Mycosphaerellales</taxon>
        <taxon>Mycosphaerellaceae</taxon>
        <taxon>Zasmidium</taxon>
    </lineage>
</organism>
<reference evidence="2 3" key="1">
    <citation type="journal article" date="2023" name="G3 (Bethesda)">
        <title>A chromosome-level genome assembly of Zasmidium syzygii isolated from banana leaves.</title>
        <authorList>
            <person name="van Westerhoven A.C."/>
            <person name="Mehrabi R."/>
            <person name="Talebi R."/>
            <person name="Steentjes M.B.F."/>
            <person name="Corcolon B."/>
            <person name="Chong P.A."/>
            <person name="Kema G.H.J."/>
            <person name="Seidl M.F."/>
        </authorList>
    </citation>
    <scope>NUCLEOTIDE SEQUENCE [LARGE SCALE GENOMIC DNA]</scope>
    <source>
        <strain evidence="2 3">P124</strain>
    </source>
</reference>
<dbReference type="Pfam" id="PF13302">
    <property type="entry name" value="Acetyltransf_3"/>
    <property type="match status" value="1"/>
</dbReference>
<sequence length="202" mass="23536">MASETQPFRSKRLIYRAIEPDEDEELFMSIQQDAIAYRNANYTISKPQSKKDVQHFMKVLVEEQLLAVVICLIPQEPAEEKQKPTPIGAIHLTSTKPAQMHHRNADIGIDIAEAYQGKGYGSEAIRWILEWGFETAGLHRVGIECFEYNEGAKRLYERLGFKQEKVVREMVFHQGRWWDDIGFGMLDQEWRELKAREKGEHE</sequence>
<evidence type="ECO:0000313" key="2">
    <source>
        <dbReference type="EMBL" id="KAK4493965.1"/>
    </source>
</evidence>